<dbReference type="PANTHER" id="PTHR14540:SF2">
    <property type="entry name" value="INTEGRATOR COMPLEX SUBUNIT 15"/>
    <property type="match status" value="1"/>
</dbReference>
<dbReference type="Proteomes" id="UP000887566">
    <property type="component" value="Unplaced"/>
</dbReference>
<evidence type="ECO:0000313" key="3">
    <source>
        <dbReference type="WBParaSite" id="PSAMB.scaffold91size81377.g1586.t1"/>
    </source>
</evidence>
<protein>
    <submittedName>
        <fullName evidence="3">Uncharacterized protein</fullName>
    </submittedName>
</protein>
<feature type="compositionally biased region" description="Low complexity" evidence="1">
    <location>
        <begin position="11"/>
        <end position="23"/>
    </location>
</feature>
<sequence>MPIDGDRRRGGLSSSAASGSMAAAPRRQAGDFPACACDALHQVGKALRQQNTKSRSNLMSQNLLDLQATLDQDLFCLGPDRRTTRLSPIQQLKLLELLCSFFQEKCEEGRQRYAFFELIFCGREGETVLHEARIGLLVKLCSLAVQYPCHSLLVDVSLWLNKIGLVKPYASQVVATVVEHFCKQPLTSGNSQEEALYSWLYPVATTAPEFAAFVVVLPLRDSRDPPIALIAVVAEWLCSASKPIASTLLRGELNKVFLAESFPNIIRIACSSSPNENSSPLVDDIICKFHTGLLHFILAWADVGANVKLLNDTTIITVMESIASSGADSQMETTKIGLDRLAQLLQIAVACKCFNGSLDSIKHSYQSLGISHDLFSFIFTTPTA</sequence>
<name>A0A914XRH1_9BILA</name>
<dbReference type="InterPro" id="IPR027844">
    <property type="entry name" value="INTS15"/>
</dbReference>
<dbReference type="WBParaSite" id="PSAMB.scaffold91size81377.g1586.t1">
    <property type="protein sequence ID" value="PSAMB.scaffold91size81377.g1586.t1"/>
    <property type="gene ID" value="PSAMB.scaffold91size81377.g1586"/>
</dbReference>
<organism evidence="2 3">
    <name type="scientific">Plectus sambesii</name>
    <dbReference type="NCBI Taxonomy" id="2011161"/>
    <lineage>
        <taxon>Eukaryota</taxon>
        <taxon>Metazoa</taxon>
        <taxon>Ecdysozoa</taxon>
        <taxon>Nematoda</taxon>
        <taxon>Chromadorea</taxon>
        <taxon>Plectida</taxon>
        <taxon>Plectina</taxon>
        <taxon>Plectoidea</taxon>
        <taxon>Plectidae</taxon>
        <taxon>Plectus</taxon>
    </lineage>
</organism>
<keyword evidence="2" id="KW-1185">Reference proteome</keyword>
<feature type="region of interest" description="Disordered" evidence="1">
    <location>
        <begin position="1"/>
        <end position="23"/>
    </location>
</feature>
<evidence type="ECO:0000256" key="1">
    <source>
        <dbReference type="SAM" id="MobiDB-lite"/>
    </source>
</evidence>
<accession>A0A914XRH1</accession>
<dbReference type="PANTHER" id="PTHR14540">
    <property type="entry name" value="INTEGRATOR COMPLEX SUBUNIT 15"/>
    <property type="match status" value="1"/>
</dbReference>
<dbReference type="Pfam" id="PF14964">
    <property type="entry name" value="INTS15"/>
    <property type="match status" value="1"/>
</dbReference>
<proteinExistence type="predicted"/>
<reference evidence="3" key="1">
    <citation type="submission" date="2022-11" db="UniProtKB">
        <authorList>
            <consortium name="WormBaseParasite"/>
        </authorList>
    </citation>
    <scope>IDENTIFICATION</scope>
</reference>
<dbReference type="AlphaFoldDB" id="A0A914XRH1"/>
<evidence type="ECO:0000313" key="2">
    <source>
        <dbReference type="Proteomes" id="UP000887566"/>
    </source>
</evidence>